<dbReference type="InterPro" id="IPR013783">
    <property type="entry name" value="Ig-like_fold"/>
</dbReference>
<gene>
    <name evidence="3" type="ORF">F2Y13_02765</name>
</gene>
<evidence type="ECO:0000313" key="4">
    <source>
        <dbReference type="Proteomes" id="UP000323567"/>
    </source>
</evidence>
<name>A0A5B3GDM7_9BACT</name>
<dbReference type="Gene3D" id="2.60.40.10">
    <property type="entry name" value="Immunoglobulins"/>
    <property type="match status" value="1"/>
</dbReference>
<dbReference type="CDD" id="cd14948">
    <property type="entry name" value="BACON"/>
    <property type="match status" value="1"/>
</dbReference>
<proteinExistence type="predicted"/>
<organism evidence="3 4">
    <name type="scientific">Alistipes shahii</name>
    <dbReference type="NCBI Taxonomy" id="328814"/>
    <lineage>
        <taxon>Bacteria</taxon>
        <taxon>Pseudomonadati</taxon>
        <taxon>Bacteroidota</taxon>
        <taxon>Bacteroidia</taxon>
        <taxon>Bacteroidales</taxon>
        <taxon>Rikenellaceae</taxon>
        <taxon>Alistipes</taxon>
    </lineage>
</organism>
<evidence type="ECO:0000259" key="2">
    <source>
        <dbReference type="Pfam" id="PF13004"/>
    </source>
</evidence>
<dbReference type="InterPro" id="IPR024361">
    <property type="entry name" value="BACON"/>
</dbReference>
<evidence type="ECO:0000256" key="1">
    <source>
        <dbReference type="SAM" id="MobiDB-lite"/>
    </source>
</evidence>
<sequence>MRSTSTPTCGRRIPAGTTNPLTRNDQKSDFMKIHAIISFLCLASVALGTSCKDDETHFLQRSHDALSFPYLNSTKELLVLTNGSWKITPDDTWISCSPGEGNGAPKEQAVNITVAQNDGAERTGSVTLSDGLKELVIRVTQEDGFFTVGSPEIAPSFDLYEELVDKRVTIPYQKSKPGYKADVTATLEGAGAEGIAIESLSGYEMEAGDGAIPLALSGTPTKKGPITVKLHVEISSVATPYDLTAESRAKLAGEVTVTMFKLLPRLAVLDWGDYEKGTGTNFNNGTPRSFSFGLALEEEGDNLRNYTSKTADWLTASSMFFAHNRFAFGNLQPGTTYWFWIVAHELGPNKEDSDKTWFSFTTPEENLAPNVILYKDFDDFWFRGCPIYQAFGVEVTNAQIGANIDPDDPNCPAATGKIVNPVNSTDSFFNYVGSATDNRGPVKAAKLWEAWWEGDTYGTNYADADYPGWQGFWVRTQTGAALLSTASVSGYIKTPKLTGIGEGTADITVTCHTAPYFEPYHSWGQDHEQHYIQVEGPGTITDGGPTKAEPTGAATANTDKQVTVQCTTHVDSNKIPTTDYVNPTEHVVKISGATKETRIVIAAHPYGTKHYRLWIDDIQVTKDR</sequence>
<evidence type="ECO:0000313" key="3">
    <source>
        <dbReference type="EMBL" id="KAA2371728.1"/>
    </source>
</evidence>
<comment type="caution">
    <text evidence="3">The sequence shown here is derived from an EMBL/GenBank/DDBJ whole genome shotgun (WGS) entry which is preliminary data.</text>
</comment>
<protein>
    <submittedName>
        <fullName evidence="3">BACON domain-containing protein</fullName>
    </submittedName>
</protein>
<dbReference type="Proteomes" id="UP000323567">
    <property type="component" value="Unassembled WGS sequence"/>
</dbReference>
<reference evidence="3 4" key="1">
    <citation type="journal article" date="2019" name="Nat. Med.">
        <title>A library of human gut bacterial isolates paired with longitudinal multiomics data enables mechanistic microbiome research.</title>
        <authorList>
            <person name="Poyet M."/>
            <person name="Groussin M."/>
            <person name="Gibbons S.M."/>
            <person name="Avila-Pacheco J."/>
            <person name="Jiang X."/>
            <person name="Kearney S.M."/>
            <person name="Perrotta A.R."/>
            <person name="Berdy B."/>
            <person name="Zhao S."/>
            <person name="Lieberman T.D."/>
            <person name="Swanson P.K."/>
            <person name="Smith M."/>
            <person name="Roesemann S."/>
            <person name="Alexander J.E."/>
            <person name="Rich S.A."/>
            <person name="Livny J."/>
            <person name="Vlamakis H."/>
            <person name="Clish C."/>
            <person name="Bullock K."/>
            <person name="Deik A."/>
            <person name="Scott J."/>
            <person name="Pierce K.A."/>
            <person name="Xavier R.J."/>
            <person name="Alm E.J."/>
        </authorList>
    </citation>
    <scope>NUCLEOTIDE SEQUENCE [LARGE SCALE GENOMIC DNA]</scope>
    <source>
        <strain evidence="3 4">BIOML-A2</strain>
    </source>
</reference>
<dbReference type="EMBL" id="VVXK01000002">
    <property type="protein sequence ID" value="KAA2371728.1"/>
    <property type="molecule type" value="Genomic_DNA"/>
</dbReference>
<dbReference type="AlphaFoldDB" id="A0A5B3GDM7"/>
<feature type="domain" description="BACON" evidence="2">
    <location>
        <begin position="84"/>
        <end position="142"/>
    </location>
</feature>
<dbReference type="Pfam" id="PF13004">
    <property type="entry name" value="BACON"/>
    <property type="match status" value="1"/>
</dbReference>
<accession>A0A5B3GDM7</accession>
<feature type="region of interest" description="Disordered" evidence="1">
    <location>
        <begin position="1"/>
        <end position="24"/>
    </location>
</feature>